<accession>A0AAP9YAP3</accession>
<protein>
    <submittedName>
        <fullName evidence="3">Tape measure protein</fullName>
    </submittedName>
</protein>
<dbReference type="PANTHER" id="PTHR38812">
    <property type="entry name" value="MU-LIKE PROPHAGE FLUMU PROTEIN GP42"/>
    <property type="match status" value="1"/>
</dbReference>
<dbReference type="Proteomes" id="UP000596192">
    <property type="component" value="Chromosome"/>
</dbReference>
<dbReference type="EMBL" id="CP066310">
    <property type="protein sequence ID" value="QQE87309.1"/>
    <property type="molecule type" value="Genomic_DNA"/>
</dbReference>
<gene>
    <name evidence="3" type="ORF">GKQ51_13430</name>
</gene>
<dbReference type="AlphaFoldDB" id="A0AAP9YAP3"/>
<organism evidence="3 4">
    <name type="scientific">Azotobacter chroococcum</name>
    <dbReference type="NCBI Taxonomy" id="353"/>
    <lineage>
        <taxon>Bacteria</taxon>
        <taxon>Pseudomonadati</taxon>
        <taxon>Pseudomonadota</taxon>
        <taxon>Gammaproteobacteria</taxon>
        <taxon>Pseudomonadales</taxon>
        <taxon>Pseudomonadaceae</taxon>
        <taxon>Azotobacter</taxon>
    </lineage>
</organism>
<dbReference type="PANTHER" id="PTHR38812:SF2">
    <property type="entry name" value="MU-LIKE PROPHAGE FLUMU PROTEIN GP42"/>
    <property type="match status" value="1"/>
</dbReference>
<feature type="domain" description="Tape measure protein N-terminal" evidence="2">
    <location>
        <begin position="227"/>
        <end position="409"/>
    </location>
</feature>
<evidence type="ECO:0000259" key="2">
    <source>
        <dbReference type="Pfam" id="PF20155"/>
    </source>
</evidence>
<reference evidence="3 4" key="1">
    <citation type="submission" date="2020-12" db="EMBL/GenBank/DDBJ databases">
        <title>Genomic Analysis and Response surface optimization of nitrogen-fixing conditions for A. chroococcum strain HR1, Isolation from rhizosphere soil.</title>
        <authorList>
            <person name="Li J."/>
            <person name="Yang H."/>
            <person name="Liu H."/>
            <person name="Wang C."/>
            <person name="Tian Y."/>
            <person name="Lu X.Y."/>
        </authorList>
    </citation>
    <scope>NUCLEOTIDE SEQUENCE [LARGE SCALE GENOMIC DNA]</scope>
    <source>
        <strain evidence="3 4">HR1</strain>
    </source>
</reference>
<dbReference type="RefSeq" id="WP_198866266.1">
    <property type="nucleotide sequence ID" value="NZ_CP066310.1"/>
</dbReference>
<feature type="region of interest" description="Disordered" evidence="1">
    <location>
        <begin position="1029"/>
        <end position="1056"/>
    </location>
</feature>
<dbReference type="InterPro" id="IPR013491">
    <property type="entry name" value="Tape_meas_N"/>
</dbReference>
<name>A0AAP9YAP3_9GAMM</name>
<sequence length="1092" mass="116119">MAGIKDRLIQFVLRGRDELSPAAEQGADALEALRREGERLGSALDQAKAARSLSNSLAAAGRAADQARSGLERAEQRAAALRAALDKDPDSKGLATALQEAEREAARATRELNRATTQLGDLEQAAKAAGIDTDRLADEQQRLAQAVGDSRQALDQHTQQLRELERQEAAAARGAAEHASRLAAVREALDGATRRVLAFTGAFVGVDAAVSVVDRLAGAIRTGIVDMLKTGDQMEGLELRINSLMGSMESGEKAIAWIRDFTKTAPMTIAEVTDAFALLKGFGLDPMDGSLQALVDKNAQLGGEMDRLQGIVIALGQAWGKEKLQAEEITQLVERGIPAWQLLSQATGKTVAQLQELSSEGRLGRDVIAALIAELGKSAEGQALSAMSRLSGQLSQLKNTAQDFYDRIAKAGALDYVKGKLDELLATIREMDSDGRLDRLAKSLSTAFIDGARQVEEFGRKLLGTDFKTLSDDSTKWLNDFGAKLDQTTTSVQLFVAPFRTLFNGITSGFSVAALAATSFGDLLLGHLGRVANFVPDMLGGDKLRAGIAEARDALNGLTEGFAAQIEQDGKDIAAAWEVASRSVAGSAAEQTAAVKSAREQQRMLDQAYADELIANQKKAKDAAVAAAAEGTAAIGNMAEALKLIDAASTTAQIDGLRDALREAYQSGAISQQDYARASGVLNEKLRQLQRGAGATAGEFAGLEDKFASLESIMGQIGRAANEVDFSQIRTGLRKAYGDGAISAEDFAKAQAALAERMDEVKKAAASTGRSVKKASGEMADASAETEGSLRRLGGAAEDAGAGVDFFGSILSQAREPLAGMSDAALKAFDALQGINNTDWGIDTGNLEATEASLRGAQEQLAFLKTELAKPLPHTNAGIWAMETLIRSHELQVSYLGQKKALQSLMEGYEDGSISLERFIARAKRAQHGLSLLDSSDLSSLKSALAAAEQQMRALGDSSRNTLDSLQSELAQLRGDQEEVDRRAFASRRRELEAQRAEARAAGNGQAVADLSRALTTLQEIEAETANRRLREQQQAQAQAQQQAAEPAPTTTQPTTVIRLESPRGRRVDVQVQAGQQTQLLDILADAGLRTL</sequence>
<evidence type="ECO:0000313" key="4">
    <source>
        <dbReference type="Proteomes" id="UP000596192"/>
    </source>
</evidence>
<evidence type="ECO:0000313" key="3">
    <source>
        <dbReference type="EMBL" id="QQE87309.1"/>
    </source>
</evidence>
<dbReference type="InterPro" id="IPR053058">
    <property type="entry name" value="Mulikevirus_tape_measure"/>
</dbReference>
<proteinExistence type="predicted"/>
<feature type="compositionally biased region" description="Low complexity" evidence="1">
    <location>
        <begin position="1033"/>
        <end position="1056"/>
    </location>
</feature>
<feature type="region of interest" description="Disordered" evidence="1">
    <location>
        <begin position="85"/>
        <end position="108"/>
    </location>
</feature>
<dbReference type="Pfam" id="PF20155">
    <property type="entry name" value="TMP_3"/>
    <property type="match status" value="1"/>
</dbReference>
<dbReference type="NCBIfam" id="TIGR02675">
    <property type="entry name" value="tape_meas_nterm"/>
    <property type="match status" value="1"/>
</dbReference>
<evidence type="ECO:0000256" key="1">
    <source>
        <dbReference type="SAM" id="MobiDB-lite"/>
    </source>
</evidence>